<feature type="non-terminal residue" evidence="11">
    <location>
        <position position="253"/>
    </location>
</feature>
<keyword evidence="4" id="KW-1003">Cell membrane</keyword>
<dbReference type="InterPro" id="IPR038377">
    <property type="entry name" value="Na/Glc_symporter_sf"/>
</dbReference>
<sequence length="253" mass="26404">MVASRGVTPLWNASAISSEYISAAAFLGTAGLVLAYGTDMLWLPVAATGGFVLLVAFVTAPLRRSGAYTISDFAEWRLGSVAVRRAVSACVCFIGWFYLLPQFQGAGVTLRVLTGAPVWAGWVLVVAVALVLTLSGGMRSITDVQAVQFWVKLLAMAVPAAALLVLWRLDGADAPPGPAVFGRATTIRVQTESAVRVSTATAVTVRGALDGVRHRDEAVVLTAGPHRVGAGAELLFPRGAAVPHADRLPARDG</sequence>
<evidence type="ECO:0000256" key="9">
    <source>
        <dbReference type="RuleBase" id="RU362091"/>
    </source>
</evidence>
<keyword evidence="6" id="KW-0769">Symport</keyword>
<evidence type="ECO:0000256" key="6">
    <source>
        <dbReference type="ARBA" id="ARBA00022847"/>
    </source>
</evidence>
<organism evidence="11 12">
    <name type="scientific">Actinomadura logoneensis</name>
    <dbReference type="NCBI Taxonomy" id="2293572"/>
    <lineage>
        <taxon>Bacteria</taxon>
        <taxon>Bacillati</taxon>
        <taxon>Actinomycetota</taxon>
        <taxon>Actinomycetes</taxon>
        <taxon>Streptosporangiales</taxon>
        <taxon>Thermomonosporaceae</taxon>
        <taxon>Actinomadura</taxon>
    </lineage>
</organism>
<evidence type="ECO:0000256" key="8">
    <source>
        <dbReference type="ARBA" id="ARBA00023136"/>
    </source>
</evidence>
<dbReference type="EMBL" id="QURH01000513">
    <property type="protein sequence ID" value="RFU39193.1"/>
    <property type="molecule type" value="Genomic_DNA"/>
</dbReference>
<protein>
    <submittedName>
        <fullName evidence="11">Cation acetate symporter</fullName>
    </submittedName>
</protein>
<evidence type="ECO:0000256" key="2">
    <source>
        <dbReference type="ARBA" id="ARBA00006434"/>
    </source>
</evidence>
<evidence type="ECO:0000256" key="4">
    <source>
        <dbReference type="ARBA" id="ARBA00022475"/>
    </source>
</evidence>
<evidence type="ECO:0000256" key="1">
    <source>
        <dbReference type="ARBA" id="ARBA00004651"/>
    </source>
</evidence>
<dbReference type="GO" id="GO:0015293">
    <property type="term" value="F:symporter activity"/>
    <property type="evidence" value="ECO:0007669"/>
    <property type="project" value="UniProtKB-KW"/>
</dbReference>
<dbReference type="PROSITE" id="PS50283">
    <property type="entry name" value="NA_SOLUT_SYMP_3"/>
    <property type="match status" value="1"/>
</dbReference>
<dbReference type="PANTHER" id="PTHR48086:SF6">
    <property type="entry name" value="CATION_ACETATE SYMPORTER ACTP"/>
    <property type="match status" value="1"/>
</dbReference>
<feature type="transmembrane region" description="Helical" evidence="10">
    <location>
        <begin position="82"/>
        <end position="99"/>
    </location>
</feature>
<name>A0A372JGQ7_9ACTN</name>
<proteinExistence type="inferred from homology"/>
<dbReference type="Pfam" id="PF00474">
    <property type="entry name" value="SSF"/>
    <property type="match status" value="1"/>
</dbReference>
<comment type="similarity">
    <text evidence="2 9">Belongs to the sodium:solute symporter (SSF) (TC 2.A.21) family.</text>
</comment>
<dbReference type="InterPro" id="IPR050277">
    <property type="entry name" value="Sodium:Solute_Symporter"/>
</dbReference>
<comment type="subcellular location">
    <subcellularLocation>
        <location evidence="1">Cell membrane</location>
        <topology evidence="1">Multi-pass membrane protein</topology>
    </subcellularLocation>
</comment>
<feature type="transmembrane region" description="Helical" evidence="10">
    <location>
        <begin position="42"/>
        <end position="62"/>
    </location>
</feature>
<feature type="transmembrane region" description="Helical" evidence="10">
    <location>
        <begin position="149"/>
        <end position="169"/>
    </location>
</feature>
<keyword evidence="5 10" id="KW-0812">Transmembrane</keyword>
<keyword evidence="12" id="KW-1185">Reference proteome</keyword>
<reference evidence="11 12" key="1">
    <citation type="submission" date="2018-08" db="EMBL/GenBank/DDBJ databases">
        <title>Actinomadura jelena sp. nov., a novel Actinomycete isolated from soil in Chad.</title>
        <authorList>
            <person name="Shi L."/>
        </authorList>
    </citation>
    <scope>NUCLEOTIDE SEQUENCE [LARGE SCALE GENOMIC DNA]</scope>
    <source>
        <strain evidence="11 12">NEAU-G17</strain>
    </source>
</reference>
<evidence type="ECO:0000256" key="5">
    <source>
        <dbReference type="ARBA" id="ARBA00022692"/>
    </source>
</evidence>
<dbReference type="GO" id="GO:0006847">
    <property type="term" value="P:plasma membrane acetate transport"/>
    <property type="evidence" value="ECO:0007669"/>
    <property type="project" value="TreeGrafter"/>
</dbReference>
<feature type="transmembrane region" description="Helical" evidence="10">
    <location>
        <begin position="20"/>
        <end position="36"/>
    </location>
</feature>
<accession>A0A372JGQ7</accession>
<gene>
    <name evidence="11" type="ORF">DZF91_23705</name>
</gene>
<dbReference type="GO" id="GO:0005886">
    <property type="term" value="C:plasma membrane"/>
    <property type="evidence" value="ECO:0007669"/>
    <property type="project" value="UniProtKB-SubCell"/>
</dbReference>
<evidence type="ECO:0000313" key="12">
    <source>
        <dbReference type="Proteomes" id="UP000261811"/>
    </source>
</evidence>
<evidence type="ECO:0000256" key="3">
    <source>
        <dbReference type="ARBA" id="ARBA00022448"/>
    </source>
</evidence>
<dbReference type="AlphaFoldDB" id="A0A372JGQ7"/>
<feature type="transmembrane region" description="Helical" evidence="10">
    <location>
        <begin position="119"/>
        <end position="137"/>
    </location>
</feature>
<keyword evidence="8 10" id="KW-0472">Membrane</keyword>
<keyword evidence="7 10" id="KW-1133">Transmembrane helix</keyword>
<dbReference type="Gene3D" id="1.20.1730.10">
    <property type="entry name" value="Sodium/glucose cotransporter"/>
    <property type="match status" value="1"/>
</dbReference>
<dbReference type="Proteomes" id="UP000261811">
    <property type="component" value="Unassembled WGS sequence"/>
</dbReference>
<evidence type="ECO:0000256" key="10">
    <source>
        <dbReference type="SAM" id="Phobius"/>
    </source>
</evidence>
<evidence type="ECO:0000313" key="11">
    <source>
        <dbReference type="EMBL" id="RFU39193.1"/>
    </source>
</evidence>
<dbReference type="GO" id="GO:0015123">
    <property type="term" value="F:acetate transmembrane transporter activity"/>
    <property type="evidence" value="ECO:0007669"/>
    <property type="project" value="TreeGrafter"/>
</dbReference>
<keyword evidence="3" id="KW-0813">Transport</keyword>
<dbReference type="PANTHER" id="PTHR48086">
    <property type="entry name" value="SODIUM/PROLINE SYMPORTER-RELATED"/>
    <property type="match status" value="1"/>
</dbReference>
<evidence type="ECO:0000256" key="7">
    <source>
        <dbReference type="ARBA" id="ARBA00022989"/>
    </source>
</evidence>
<dbReference type="InterPro" id="IPR001734">
    <property type="entry name" value="Na/solute_symporter"/>
</dbReference>
<comment type="caution">
    <text evidence="11">The sequence shown here is derived from an EMBL/GenBank/DDBJ whole genome shotgun (WGS) entry which is preliminary data.</text>
</comment>